<dbReference type="SMART" id="SM00342">
    <property type="entry name" value="HTH_ARAC"/>
    <property type="match status" value="1"/>
</dbReference>
<evidence type="ECO:0000256" key="3">
    <source>
        <dbReference type="ARBA" id="ARBA00023163"/>
    </source>
</evidence>
<dbReference type="EMBL" id="CP048000">
    <property type="protein sequence ID" value="QHQ60159.1"/>
    <property type="molecule type" value="Genomic_DNA"/>
</dbReference>
<name>A0A6P1TJ66_9FIRM</name>
<protein>
    <submittedName>
        <fullName evidence="6">Helix-turn-helix domain-containing protein</fullName>
    </submittedName>
</protein>
<feature type="transmembrane region" description="Helical" evidence="4">
    <location>
        <begin position="20"/>
        <end position="40"/>
    </location>
</feature>
<evidence type="ECO:0000256" key="4">
    <source>
        <dbReference type="SAM" id="Phobius"/>
    </source>
</evidence>
<dbReference type="InterPro" id="IPR020449">
    <property type="entry name" value="Tscrpt_reg_AraC-type_HTH"/>
</dbReference>
<proteinExistence type="predicted"/>
<dbReference type="InterPro" id="IPR009057">
    <property type="entry name" value="Homeodomain-like_sf"/>
</dbReference>
<dbReference type="PROSITE" id="PS01124">
    <property type="entry name" value="HTH_ARAC_FAMILY_2"/>
    <property type="match status" value="1"/>
</dbReference>
<feature type="domain" description="HTH araC/xylS-type" evidence="5">
    <location>
        <begin position="535"/>
        <end position="634"/>
    </location>
</feature>
<keyword evidence="2" id="KW-0238">DNA-binding</keyword>
<keyword evidence="7" id="KW-1185">Reference proteome</keyword>
<keyword evidence="3" id="KW-0804">Transcription</keyword>
<dbReference type="RefSeq" id="WP_161836995.1">
    <property type="nucleotide sequence ID" value="NZ_CP048000.1"/>
</dbReference>
<accession>A0A6P1TJ66</accession>
<dbReference type="GO" id="GO:0043565">
    <property type="term" value="F:sequence-specific DNA binding"/>
    <property type="evidence" value="ECO:0007669"/>
    <property type="project" value="InterPro"/>
</dbReference>
<evidence type="ECO:0000256" key="2">
    <source>
        <dbReference type="ARBA" id="ARBA00023125"/>
    </source>
</evidence>
<dbReference type="SUPFAM" id="SSF46689">
    <property type="entry name" value="Homeodomain-like"/>
    <property type="match status" value="1"/>
</dbReference>
<dbReference type="PANTHER" id="PTHR43280:SF34">
    <property type="entry name" value="ARAC-FAMILY TRANSCRIPTIONAL REGULATOR"/>
    <property type="match status" value="1"/>
</dbReference>
<feature type="transmembrane region" description="Helical" evidence="4">
    <location>
        <begin position="284"/>
        <end position="306"/>
    </location>
</feature>
<dbReference type="KEGG" id="anr:Ana3638_04650"/>
<dbReference type="PROSITE" id="PS00041">
    <property type="entry name" value="HTH_ARAC_FAMILY_1"/>
    <property type="match status" value="1"/>
</dbReference>
<dbReference type="PRINTS" id="PR00032">
    <property type="entry name" value="HTHARAC"/>
</dbReference>
<keyword evidence="4" id="KW-0472">Membrane</keyword>
<evidence type="ECO:0000259" key="5">
    <source>
        <dbReference type="PROSITE" id="PS01124"/>
    </source>
</evidence>
<dbReference type="GO" id="GO:0003700">
    <property type="term" value="F:DNA-binding transcription factor activity"/>
    <property type="evidence" value="ECO:0007669"/>
    <property type="project" value="InterPro"/>
</dbReference>
<dbReference type="Pfam" id="PF12833">
    <property type="entry name" value="HTH_18"/>
    <property type="match status" value="1"/>
</dbReference>
<dbReference type="AlphaFoldDB" id="A0A6P1TJ66"/>
<evidence type="ECO:0000313" key="6">
    <source>
        <dbReference type="EMBL" id="QHQ60159.1"/>
    </source>
</evidence>
<organism evidence="6 7">
    <name type="scientific">Anaerocolumna sedimenticola</name>
    <dbReference type="NCBI Taxonomy" id="2696063"/>
    <lineage>
        <taxon>Bacteria</taxon>
        <taxon>Bacillati</taxon>
        <taxon>Bacillota</taxon>
        <taxon>Clostridia</taxon>
        <taxon>Lachnospirales</taxon>
        <taxon>Lachnospiraceae</taxon>
        <taxon>Anaerocolumna</taxon>
    </lineage>
</organism>
<keyword evidence="4" id="KW-1133">Transmembrane helix</keyword>
<evidence type="ECO:0000256" key="1">
    <source>
        <dbReference type="ARBA" id="ARBA00023015"/>
    </source>
</evidence>
<gene>
    <name evidence="6" type="ORF">Ana3638_04650</name>
</gene>
<keyword evidence="1" id="KW-0805">Transcription regulation</keyword>
<dbReference type="Gene3D" id="1.10.10.60">
    <property type="entry name" value="Homeodomain-like"/>
    <property type="match status" value="2"/>
</dbReference>
<reference evidence="6 7" key="1">
    <citation type="submission" date="2020-01" db="EMBL/GenBank/DDBJ databases">
        <title>Genome analysis of Anaerocolumna sp. CBA3638.</title>
        <authorList>
            <person name="Kim J."/>
            <person name="Roh S.W."/>
        </authorList>
    </citation>
    <scope>NUCLEOTIDE SEQUENCE [LARGE SCALE GENOMIC DNA]</scope>
    <source>
        <strain evidence="6 7">CBA3638</strain>
    </source>
</reference>
<dbReference type="PANTHER" id="PTHR43280">
    <property type="entry name" value="ARAC-FAMILY TRANSCRIPTIONAL REGULATOR"/>
    <property type="match status" value="1"/>
</dbReference>
<sequence length="641" mass="73916">MRKIINKLLSYSVYRKTLLAYSVSILIITVLILICTYKVFTNNLKNYSTETSKQLLNQLVSGVENLKTDVDNVMTVIAGDSKALRFYQNKNDNKQDDYYLFLRLTDIKSYYSYIEDIAAINFNNSVCVQALGSNNENGDIDFASSMINKQKYIVPRTIKISKESKNVVSFLQYLPYYNAAIVIDVNADLFQYSINKNGREERNVYIIDSNGNAVTGNTKDIIQNNPLSDYFYSIITLKNKTEGCFVYDDKAKRQMVFFSKSAEFSWWFIDVQDYSYFNKAFQDISYPFIGISAFFILICILISALFNKKIKKPLVQLVNKIRNAADAEELSDMDELRYLDIAIARGKQERYAHQNYIRTQFLRCLLLGQQMPVMIPDHELRQIRGEYSANHFCVLLIKIQNLLPLNEAEQEEEFKIYRYTICNLADEIFEKSFHCKSVDIGNDLVGLLFMLDKKDISEDYMLSFKQLKQFAEEMIRITVSGSLGLIVDSQKDVSISCQKAKQYLEMNQLIGREELIDSNNQVTANYHEKNKKLVESILEYTNSNYKNPDLSLKSVSQVFGLSTTYVGKIFKSIQGESYSNYVMNYRLEKTKVALLETTKTINDIAIEFGFTNSAYYATLFKNAYGMTPTVFRNSAGIRMNL</sequence>
<dbReference type="Proteomes" id="UP000464314">
    <property type="component" value="Chromosome"/>
</dbReference>
<dbReference type="InterPro" id="IPR018062">
    <property type="entry name" value="HTH_AraC-typ_CS"/>
</dbReference>
<keyword evidence="4" id="KW-0812">Transmembrane</keyword>
<dbReference type="InterPro" id="IPR018060">
    <property type="entry name" value="HTH_AraC"/>
</dbReference>
<evidence type="ECO:0000313" key="7">
    <source>
        <dbReference type="Proteomes" id="UP000464314"/>
    </source>
</evidence>